<evidence type="ECO:0000313" key="1">
    <source>
        <dbReference type="EMBL" id="MBO0414231.1"/>
    </source>
</evidence>
<proteinExistence type="predicted"/>
<dbReference type="Proteomes" id="UP000664349">
    <property type="component" value="Unassembled WGS sequence"/>
</dbReference>
<evidence type="ECO:0000313" key="2">
    <source>
        <dbReference type="Proteomes" id="UP000664349"/>
    </source>
</evidence>
<sequence length="546" mass="60999">MPHSPARQALLKQKANEYIASMEASDRDINYNRLETDRLLMLEAINDWTGRTLAEGADIKVTYGGDDPCCATEDELNELVRRLHNVPVVLYPVSGFSLSDKDELRFSFQASSFRMVPYASGSRADGIAIAEAKHIRDVEAAMQLWVFCATEDCMAYLDLQMDIHGLFLEEEERAATRRIITSFLQDQFSIGQIWNAIWRSVKDAAALSTRKYYNYAKAAQTIPKKIDKVLINAAGDPTFAAYERIAATPLGAVLTLFLHRFGVNDSTAGSQVRAKLTVDASQSTPEEVEEEEIDVGRGLIQGTMFFHRQFTELDRLVLSCFKGLEIELQEPEWDENHEIGRLCYSLADIYAFDGHAFANKLFDLLHIVMPSNEDIARHAAAASEYKERTHEWVDVTGWSWALSEAMVNGGVASKNAAHISSVIRYPAAPDEVVQMIRYIPAFAGLCAIRVNQAYVNADYIEKSDSLCVGDFNFSIPEGHLEPVGCDQDIVLSVATQNLEHLSNLIANSIWRSISCWNDNQRRLLLSHIAQKLLEQAEPMEGNGGST</sequence>
<dbReference type="RefSeq" id="WP_043589200.1">
    <property type="nucleotide sequence ID" value="NZ_JAEILV010000001.1"/>
</dbReference>
<gene>
    <name evidence="1" type="ORF">J1C50_01800</name>
</gene>
<comment type="caution">
    <text evidence="1">The sequence shown here is derived from an EMBL/GenBank/DDBJ whole genome shotgun (WGS) entry which is preliminary data.</text>
</comment>
<reference evidence="1 2" key="1">
    <citation type="submission" date="2021-03" db="EMBL/GenBank/DDBJ databases">
        <title>First Case of infection caused by Chromobacterium haemolyticum derived from water in China.</title>
        <authorList>
            <person name="Chen J."/>
            <person name="Liu C."/>
        </authorList>
    </citation>
    <scope>NUCLEOTIDE SEQUENCE [LARGE SCALE GENOMIC DNA]</scope>
    <source>
        <strain evidence="1 2">WJ-5</strain>
    </source>
</reference>
<keyword evidence="2" id="KW-1185">Reference proteome</keyword>
<dbReference type="EMBL" id="JAFLRD010000001">
    <property type="protein sequence ID" value="MBO0414231.1"/>
    <property type="molecule type" value="Genomic_DNA"/>
</dbReference>
<protein>
    <submittedName>
        <fullName evidence="1">Uncharacterized protein</fullName>
    </submittedName>
</protein>
<accession>A0ABS3GGQ3</accession>
<name>A0ABS3GGQ3_9NEIS</name>
<organism evidence="1 2">
    <name type="scientific">Chromobacterium haemolyticum</name>
    <dbReference type="NCBI Taxonomy" id="394935"/>
    <lineage>
        <taxon>Bacteria</taxon>
        <taxon>Pseudomonadati</taxon>
        <taxon>Pseudomonadota</taxon>
        <taxon>Betaproteobacteria</taxon>
        <taxon>Neisseriales</taxon>
        <taxon>Chromobacteriaceae</taxon>
        <taxon>Chromobacterium</taxon>
    </lineage>
</organism>